<evidence type="ECO:0000256" key="1">
    <source>
        <dbReference type="ARBA" id="ARBA00004442"/>
    </source>
</evidence>
<dbReference type="Gene3D" id="2.40.170.20">
    <property type="entry name" value="TonB-dependent receptor, beta-barrel domain"/>
    <property type="match status" value="1"/>
</dbReference>
<accession>F0S8N5</accession>
<evidence type="ECO:0000256" key="3">
    <source>
        <dbReference type="ARBA" id="ARBA00023237"/>
    </source>
</evidence>
<dbReference type="PANTHER" id="PTHR40980">
    <property type="entry name" value="PLUG DOMAIN-CONTAINING PROTEIN"/>
    <property type="match status" value="1"/>
</dbReference>
<dbReference type="GO" id="GO:0009279">
    <property type="term" value="C:cell outer membrane"/>
    <property type="evidence" value="ECO:0007669"/>
    <property type="project" value="UniProtKB-SubCell"/>
</dbReference>
<feature type="domain" description="Outer membrane protein beta-barrel" evidence="5">
    <location>
        <begin position="390"/>
        <end position="787"/>
    </location>
</feature>
<dbReference type="Pfam" id="PF14905">
    <property type="entry name" value="OMP_b-brl_3"/>
    <property type="match status" value="1"/>
</dbReference>
<sequence length="815" mass="91126">MKKYVFFIVFFLLFAIVLFATGQTVKETGNVNGVVKDEATGEIIDFAGVSIYKTETENALKNFMTDPEGKFSFNDLPFGSYKIKVSFMGYQAKTVEDIVINANDQDIKVDIKLTPNSATVLEEVVVKASKPVVEFGADTITFNVDQSVYAQGSTATDLLKTVPMVTVDPDGKPSIAGKVNTRVFIDGKPSDYTSETLADLLTVLPSEAIQKIEVITNPEARYSADGDGIINIVLKKGYSLGLSSGLSYTLGTLGDYNGTAYSAFSNKKITVNGSYSFKHAPTVNGSDLARTNYNSSSSISSYMNQNGSSKNETDSHNARASLNWDITPLQNLRTSVNYNTNNGNGSSLLDDYRFNASQVQTQFIDQNILTNNSGNSFTFNADYTLRFKRRKGQSLSAGLTFFDNGTLRDRDLSREYFKTNDVKTNENRQYRSNDIGTNRLDFNLDYSRNLNKFATLSLGSQVSLGNNSNNQFVTGYDFVNSLDTISRLTNEFGYRENIYAFYGSYRLRTKSRWTFRTGIRSEITDVNFTQSAFPSMDPKPYHNLFPNISINKSYKKKYNFGLSYSMRITRPRENALNPLVDDTNQSNVSFGNPNLKPSYINQFQLSFGTAGAKWSFTPRLNYTTTDKIIERFRVSTDSVTYENLGKNQALTLSLFGNYRLGKSITLTGGYTISRRSYQSKSTLQIPSSGYSQRGNMTISGQVPYSITLEGQLNYYTNALAQGRNSGSLTTNFGFRKMFLKNKVSARLSVEDPFANRSFFESSDVLTNSGGSYHQERNFLSKSKNYTFSIGYRFINNKKQKAKEDVKKVLTKEATK</sequence>
<comment type="subcellular location">
    <subcellularLocation>
        <location evidence="1">Cell outer membrane</location>
    </subcellularLocation>
</comment>
<dbReference type="SUPFAM" id="SSF49464">
    <property type="entry name" value="Carboxypeptidase regulatory domain-like"/>
    <property type="match status" value="1"/>
</dbReference>
<dbReference type="KEGG" id="psn:Pedsa_0743"/>
<gene>
    <name evidence="6" type="ordered locus">Pedsa_0743</name>
</gene>
<dbReference type="InterPro" id="IPR036942">
    <property type="entry name" value="Beta-barrel_TonB_sf"/>
</dbReference>
<reference evidence="6 7" key="1">
    <citation type="journal article" date="2011" name="Stand. Genomic Sci.">
        <title>Complete genome sequence of the gliding, heparinolytic Pedobacter saltans type strain (113).</title>
        <authorList>
            <person name="Liolios K."/>
            <person name="Sikorski J."/>
            <person name="Lu M."/>
            <person name="Nolan M."/>
            <person name="Lapidus A."/>
            <person name="Lucas S."/>
            <person name="Hammon N."/>
            <person name="Deshpande S."/>
            <person name="Cheng J.F."/>
            <person name="Tapia R."/>
            <person name="Han C."/>
            <person name="Goodwin L."/>
            <person name="Pitluck S."/>
            <person name="Huntemann M."/>
            <person name="Ivanova N."/>
            <person name="Pagani I."/>
            <person name="Mavromatis K."/>
            <person name="Ovchinikova G."/>
            <person name="Pati A."/>
            <person name="Chen A."/>
            <person name="Palaniappan K."/>
            <person name="Land M."/>
            <person name="Hauser L."/>
            <person name="Brambilla E.M."/>
            <person name="Kotsyurbenko O."/>
            <person name="Rohde M."/>
            <person name="Tindall B.J."/>
            <person name="Abt B."/>
            <person name="Goker M."/>
            <person name="Detter J.C."/>
            <person name="Woyke T."/>
            <person name="Bristow J."/>
            <person name="Eisen J.A."/>
            <person name="Markowitz V."/>
            <person name="Hugenholtz P."/>
            <person name="Klenk H.P."/>
            <person name="Kyrpides N.C."/>
        </authorList>
    </citation>
    <scope>NUCLEOTIDE SEQUENCE [LARGE SCALE GENOMIC DNA]</scope>
    <source>
        <strain evidence="7">ATCC 51119 / DSM 12145 / JCM 21818 / LMG 10337 / NBRC 100064 / NCIMB 13643</strain>
    </source>
</reference>
<protein>
    <submittedName>
        <fullName evidence="6">TonB-dependent receptor</fullName>
    </submittedName>
</protein>
<dbReference type="Gene3D" id="2.60.40.1120">
    <property type="entry name" value="Carboxypeptidase-like, regulatory domain"/>
    <property type="match status" value="1"/>
</dbReference>
<dbReference type="SUPFAM" id="SSF56935">
    <property type="entry name" value="Porins"/>
    <property type="match status" value="1"/>
</dbReference>
<dbReference type="eggNOG" id="COG1629">
    <property type="taxonomic scope" value="Bacteria"/>
</dbReference>
<keyword evidence="6" id="KW-0675">Receptor</keyword>
<organism evidence="6 7">
    <name type="scientific">Pseudopedobacter saltans (strain ATCC 51119 / DSM 12145 / JCM 21818 / CCUG 39354 / LMG 10337 / NBRC 100064 / NCIMB 13643)</name>
    <name type="common">Pedobacter saltans</name>
    <dbReference type="NCBI Taxonomy" id="762903"/>
    <lineage>
        <taxon>Bacteria</taxon>
        <taxon>Pseudomonadati</taxon>
        <taxon>Bacteroidota</taxon>
        <taxon>Sphingobacteriia</taxon>
        <taxon>Sphingobacteriales</taxon>
        <taxon>Sphingobacteriaceae</taxon>
        <taxon>Pseudopedobacter</taxon>
    </lineage>
</organism>
<dbReference type="OrthoDB" id="606851at2"/>
<evidence type="ECO:0000313" key="6">
    <source>
        <dbReference type="EMBL" id="ADY51319.1"/>
    </source>
</evidence>
<feature type="chain" id="PRO_5003260214" evidence="4">
    <location>
        <begin position="21"/>
        <end position="815"/>
    </location>
</feature>
<keyword evidence="7" id="KW-1185">Reference proteome</keyword>
<keyword evidence="4" id="KW-0732">Signal</keyword>
<evidence type="ECO:0000259" key="5">
    <source>
        <dbReference type="Pfam" id="PF14905"/>
    </source>
</evidence>
<dbReference type="PANTHER" id="PTHR40980:SF4">
    <property type="entry name" value="TONB-DEPENDENT RECEPTOR-LIKE BETA-BARREL DOMAIN-CONTAINING PROTEIN"/>
    <property type="match status" value="1"/>
</dbReference>
<dbReference type="AlphaFoldDB" id="F0S8N5"/>
<dbReference type="EMBL" id="CP002545">
    <property type="protein sequence ID" value="ADY51319.1"/>
    <property type="molecule type" value="Genomic_DNA"/>
</dbReference>
<dbReference type="STRING" id="762903.Pedsa_0743"/>
<name>F0S8N5_PSESL</name>
<dbReference type="Proteomes" id="UP000000310">
    <property type="component" value="Chromosome"/>
</dbReference>
<proteinExistence type="predicted"/>
<evidence type="ECO:0000313" key="7">
    <source>
        <dbReference type="Proteomes" id="UP000000310"/>
    </source>
</evidence>
<evidence type="ECO:0000256" key="4">
    <source>
        <dbReference type="SAM" id="SignalP"/>
    </source>
</evidence>
<keyword evidence="3" id="KW-0998">Cell outer membrane</keyword>
<feature type="signal peptide" evidence="4">
    <location>
        <begin position="1"/>
        <end position="20"/>
    </location>
</feature>
<dbReference type="RefSeq" id="WP_013631820.1">
    <property type="nucleotide sequence ID" value="NC_015177.1"/>
</dbReference>
<keyword evidence="2" id="KW-0472">Membrane</keyword>
<reference evidence="7" key="2">
    <citation type="submission" date="2011-02" db="EMBL/GenBank/DDBJ databases">
        <title>The complete genome of Pedobacter saltans DSM 12145.</title>
        <authorList>
            <consortium name="US DOE Joint Genome Institute (JGI-PGF)"/>
            <person name="Lucas S."/>
            <person name="Copeland A."/>
            <person name="Lapidus A."/>
            <person name="Bruce D."/>
            <person name="Goodwin L."/>
            <person name="Pitluck S."/>
            <person name="Kyrpides N."/>
            <person name="Mavromatis K."/>
            <person name="Pagani I."/>
            <person name="Ivanova N."/>
            <person name="Ovchinnikova G."/>
            <person name="Lu M."/>
            <person name="Detter J.C."/>
            <person name="Han C."/>
            <person name="Land M."/>
            <person name="Hauser L."/>
            <person name="Markowitz V."/>
            <person name="Cheng J.-F."/>
            <person name="Hugenholtz P."/>
            <person name="Woyke T."/>
            <person name="Wu D."/>
            <person name="Tindall B."/>
            <person name="Pomrenke H.G."/>
            <person name="Brambilla E."/>
            <person name="Klenk H.-P."/>
            <person name="Eisen J.A."/>
        </authorList>
    </citation>
    <scope>NUCLEOTIDE SEQUENCE [LARGE SCALE GENOMIC DNA]</scope>
    <source>
        <strain evidence="7">ATCC 51119 / DSM 12145 / JCM 21818 / LMG 10337 / NBRC 100064 / NCIMB 13643</strain>
    </source>
</reference>
<dbReference type="InterPro" id="IPR041700">
    <property type="entry name" value="OMP_b-brl_3"/>
</dbReference>
<dbReference type="InterPro" id="IPR037066">
    <property type="entry name" value="Plug_dom_sf"/>
</dbReference>
<dbReference type="Gene3D" id="2.170.130.10">
    <property type="entry name" value="TonB-dependent receptor, plug domain"/>
    <property type="match status" value="1"/>
</dbReference>
<dbReference type="HOGENOM" id="CLU_017617_1_0_10"/>
<evidence type="ECO:0000256" key="2">
    <source>
        <dbReference type="ARBA" id="ARBA00023136"/>
    </source>
</evidence>
<dbReference type="Pfam" id="PF13620">
    <property type="entry name" value="CarboxypepD_reg"/>
    <property type="match status" value="1"/>
</dbReference>
<dbReference type="InterPro" id="IPR008969">
    <property type="entry name" value="CarboxyPept-like_regulatory"/>
</dbReference>